<accession>A0A1C7NCI7</accession>
<evidence type="ECO:0000313" key="2">
    <source>
        <dbReference type="Proteomes" id="UP000093000"/>
    </source>
</evidence>
<protein>
    <submittedName>
        <fullName evidence="1">Uncharacterized protein</fullName>
    </submittedName>
</protein>
<sequence>MTVELVRGYQDSSKILLIMFSSGNKWEIIFIYNVCVTDSLANLNHVKGYNAFVCKTCVMLQQIDTSTIKNRMFIPSPLLLLE</sequence>
<dbReference type="AlphaFoldDB" id="A0A1C7NCI7"/>
<evidence type="ECO:0000313" key="1">
    <source>
        <dbReference type="EMBL" id="OBZ86286.1"/>
    </source>
</evidence>
<dbReference type="InParanoid" id="A0A1C7NCI7"/>
<proteinExistence type="predicted"/>
<reference evidence="1 2" key="1">
    <citation type="submission" date="2016-03" db="EMBL/GenBank/DDBJ databases">
        <title>Choanephora cucurbitarum.</title>
        <authorList>
            <person name="Min B."/>
            <person name="Park H."/>
            <person name="Park J.-H."/>
            <person name="Shin H.-D."/>
            <person name="Choi I.-G."/>
        </authorList>
    </citation>
    <scope>NUCLEOTIDE SEQUENCE [LARGE SCALE GENOMIC DNA]</scope>
    <source>
        <strain evidence="1 2">KUS-F28377</strain>
    </source>
</reference>
<dbReference type="EMBL" id="LUGH01000313">
    <property type="protein sequence ID" value="OBZ86286.1"/>
    <property type="molecule type" value="Genomic_DNA"/>
</dbReference>
<name>A0A1C7NCI7_9FUNG</name>
<dbReference type="Proteomes" id="UP000093000">
    <property type="component" value="Unassembled WGS sequence"/>
</dbReference>
<comment type="caution">
    <text evidence="1">The sequence shown here is derived from an EMBL/GenBank/DDBJ whole genome shotgun (WGS) entry which is preliminary data.</text>
</comment>
<gene>
    <name evidence="1" type="ORF">A0J61_05670</name>
</gene>
<organism evidence="1 2">
    <name type="scientific">Choanephora cucurbitarum</name>
    <dbReference type="NCBI Taxonomy" id="101091"/>
    <lineage>
        <taxon>Eukaryota</taxon>
        <taxon>Fungi</taxon>
        <taxon>Fungi incertae sedis</taxon>
        <taxon>Mucoromycota</taxon>
        <taxon>Mucoromycotina</taxon>
        <taxon>Mucoromycetes</taxon>
        <taxon>Mucorales</taxon>
        <taxon>Mucorineae</taxon>
        <taxon>Choanephoraceae</taxon>
        <taxon>Choanephoroideae</taxon>
        <taxon>Choanephora</taxon>
    </lineage>
</organism>
<keyword evidence="2" id="KW-1185">Reference proteome</keyword>